<feature type="compositionally biased region" description="Low complexity" evidence="1">
    <location>
        <begin position="369"/>
        <end position="380"/>
    </location>
</feature>
<evidence type="ECO:0000313" key="3">
    <source>
        <dbReference type="Proteomes" id="UP000792457"/>
    </source>
</evidence>
<comment type="caution">
    <text evidence="2">The sequence shown here is derived from an EMBL/GenBank/DDBJ whole genome shotgun (WGS) entry which is preliminary data.</text>
</comment>
<gene>
    <name evidence="2" type="ORF">J437_LFUL014670</name>
</gene>
<feature type="region of interest" description="Disordered" evidence="1">
    <location>
        <begin position="440"/>
        <end position="489"/>
    </location>
</feature>
<evidence type="ECO:0000313" key="2">
    <source>
        <dbReference type="EMBL" id="KAG8232328.1"/>
    </source>
</evidence>
<feature type="compositionally biased region" description="Basic and acidic residues" evidence="1">
    <location>
        <begin position="399"/>
        <end position="418"/>
    </location>
</feature>
<protein>
    <submittedName>
        <fullName evidence="2">Uncharacterized protein</fullName>
    </submittedName>
</protein>
<sequence>MRVVPTNPFSARRSPRRGGTMTSSGGVGAGFEPRHLGTSPPLSVGASPEPPPLGMHGMKPPPPPPPHPPPNRLLPPDFRNGDFLHRLLAATPPYLYSMPLLPHSFFFSDMLKSFVTGKPPVPPPDTTPPPPSSSTPPKDSLQPQMSSIPPPPLDLMNPINKDMLLMPSRPPHRRRKRSWRDLGEPPRKISASPINMCAPDKPLELTTTNRSSSSEDKSPRPPSSPATRGTPDPPPPSTPASTPPPPLPPHPLLLPGMRHCGMLPPGLADGIPPPSDLLPALLPGPTAPFPPPPLWFPSLYPGLPPPPPPPPPQPPFGGIDPLHFFIDLRVSGHIWDRKQQAQGRGEKGLEDESVDGDPASRRALEEGQTSPGSSTSSDPTAFHGGVHQSKHCSAFTVPEARDRRRMGQSEDHPRREPGFRTSPTANYVLQNLSRIYREVQGRRDAAASSSAVTPKTEAKEEEETPEEKVVAEEGKRESGGEDGEAPVKDLPALIGLELVVDYVKHDGKGGRKRSSSPVATPVGTAEVAESSKEMIDP</sequence>
<feature type="region of interest" description="Disordered" evidence="1">
    <location>
        <begin position="506"/>
        <end position="537"/>
    </location>
</feature>
<name>A0A8K0KDI3_LADFU</name>
<organism evidence="2 3">
    <name type="scientific">Ladona fulva</name>
    <name type="common">Scarce chaser dragonfly</name>
    <name type="synonym">Libellula fulva</name>
    <dbReference type="NCBI Taxonomy" id="123851"/>
    <lineage>
        <taxon>Eukaryota</taxon>
        <taxon>Metazoa</taxon>
        <taxon>Ecdysozoa</taxon>
        <taxon>Arthropoda</taxon>
        <taxon>Hexapoda</taxon>
        <taxon>Insecta</taxon>
        <taxon>Pterygota</taxon>
        <taxon>Palaeoptera</taxon>
        <taxon>Odonata</taxon>
        <taxon>Epiprocta</taxon>
        <taxon>Anisoptera</taxon>
        <taxon>Libelluloidea</taxon>
        <taxon>Libellulidae</taxon>
        <taxon>Ladona</taxon>
    </lineage>
</organism>
<feature type="compositionally biased region" description="Pro residues" evidence="1">
    <location>
        <begin position="231"/>
        <end position="252"/>
    </location>
</feature>
<feature type="compositionally biased region" description="Pro residues" evidence="1">
    <location>
        <begin position="48"/>
        <end position="73"/>
    </location>
</feature>
<proteinExistence type="predicted"/>
<feature type="region of interest" description="Disordered" evidence="1">
    <location>
        <begin position="117"/>
        <end position="290"/>
    </location>
</feature>
<dbReference type="AlphaFoldDB" id="A0A8K0KDI3"/>
<reference evidence="2" key="1">
    <citation type="submission" date="2013-04" db="EMBL/GenBank/DDBJ databases">
        <authorList>
            <person name="Qu J."/>
            <person name="Murali S.C."/>
            <person name="Bandaranaike D."/>
            <person name="Bellair M."/>
            <person name="Blankenburg K."/>
            <person name="Chao H."/>
            <person name="Dinh H."/>
            <person name="Doddapaneni H."/>
            <person name="Downs B."/>
            <person name="Dugan-Rocha S."/>
            <person name="Elkadiri S."/>
            <person name="Gnanaolivu R.D."/>
            <person name="Hernandez B."/>
            <person name="Javaid M."/>
            <person name="Jayaseelan J.C."/>
            <person name="Lee S."/>
            <person name="Li M."/>
            <person name="Ming W."/>
            <person name="Munidasa M."/>
            <person name="Muniz J."/>
            <person name="Nguyen L."/>
            <person name="Ongeri F."/>
            <person name="Osuji N."/>
            <person name="Pu L.-L."/>
            <person name="Puazo M."/>
            <person name="Qu C."/>
            <person name="Quiroz J."/>
            <person name="Raj R."/>
            <person name="Weissenberger G."/>
            <person name="Xin Y."/>
            <person name="Zou X."/>
            <person name="Han Y."/>
            <person name="Richards S."/>
            <person name="Worley K."/>
            <person name="Muzny D."/>
            <person name="Gibbs R."/>
        </authorList>
    </citation>
    <scope>NUCLEOTIDE SEQUENCE</scope>
    <source>
        <strain evidence="2">Sampled in the wild</strain>
    </source>
</reference>
<dbReference type="Proteomes" id="UP000792457">
    <property type="component" value="Unassembled WGS sequence"/>
</dbReference>
<feature type="compositionally biased region" description="Basic and acidic residues" evidence="1">
    <location>
        <begin position="466"/>
        <end position="479"/>
    </location>
</feature>
<reference evidence="2" key="2">
    <citation type="submission" date="2017-10" db="EMBL/GenBank/DDBJ databases">
        <title>Ladona fulva Genome sequencing and assembly.</title>
        <authorList>
            <person name="Murali S."/>
            <person name="Richards S."/>
            <person name="Bandaranaike D."/>
            <person name="Bellair M."/>
            <person name="Blankenburg K."/>
            <person name="Chao H."/>
            <person name="Dinh H."/>
            <person name="Doddapaneni H."/>
            <person name="Dugan-Rocha S."/>
            <person name="Elkadiri S."/>
            <person name="Gnanaolivu R."/>
            <person name="Hernandez B."/>
            <person name="Skinner E."/>
            <person name="Javaid M."/>
            <person name="Lee S."/>
            <person name="Li M."/>
            <person name="Ming W."/>
            <person name="Munidasa M."/>
            <person name="Muniz J."/>
            <person name="Nguyen L."/>
            <person name="Hughes D."/>
            <person name="Osuji N."/>
            <person name="Pu L.-L."/>
            <person name="Puazo M."/>
            <person name="Qu C."/>
            <person name="Quiroz J."/>
            <person name="Raj R."/>
            <person name="Weissenberger G."/>
            <person name="Xin Y."/>
            <person name="Zou X."/>
            <person name="Han Y."/>
            <person name="Worley K."/>
            <person name="Muzny D."/>
            <person name="Gibbs R."/>
        </authorList>
    </citation>
    <scope>NUCLEOTIDE SEQUENCE</scope>
    <source>
        <strain evidence="2">Sampled in the wild</strain>
    </source>
</reference>
<dbReference type="OrthoDB" id="7669009at2759"/>
<feature type="compositionally biased region" description="Pro residues" evidence="1">
    <location>
        <begin position="119"/>
        <end position="134"/>
    </location>
</feature>
<feature type="compositionally biased region" description="Basic and acidic residues" evidence="1">
    <location>
        <begin position="338"/>
        <end position="350"/>
    </location>
</feature>
<feature type="region of interest" description="Disordered" evidence="1">
    <location>
        <begin position="338"/>
        <end position="426"/>
    </location>
</feature>
<feature type="region of interest" description="Disordered" evidence="1">
    <location>
        <begin position="1"/>
        <end position="77"/>
    </location>
</feature>
<accession>A0A8K0KDI3</accession>
<dbReference type="EMBL" id="KZ308611">
    <property type="protein sequence ID" value="KAG8232328.1"/>
    <property type="molecule type" value="Genomic_DNA"/>
</dbReference>
<keyword evidence="3" id="KW-1185">Reference proteome</keyword>
<evidence type="ECO:0000256" key="1">
    <source>
        <dbReference type="SAM" id="MobiDB-lite"/>
    </source>
</evidence>